<evidence type="ECO:0000313" key="5">
    <source>
        <dbReference type="Proteomes" id="UP000195030"/>
    </source>
</evidence>
<dbReference type="InterPro" id="IPR001119">
    <property type="entry name" value="SLH_dom"/>
</dbReference>
<gene>
    <name evidence="4" type="ORF">BK772_25965</name>
</gene>
<dbReference type="Proteomes" id="UP000195030">
    <property type="component" value="Unassembled WGS sequence"/>
</dbReference>
<evidence type="ECO:0000313" key="4">
    <source>
        <dbReference type="EMBL" id="OUA06281.1"/>
    </source>
</evidence>
<dbReference type="RefSeq" id="WP_060631966.1">
    <property type="nucleotide sequence ID" value="NZ_NFEL01000050.1"/>
</dbReference>
<feature type="domain" description="SLH" evidence="3">
    <location>
        <begin position="90"/>
        <end position="144"/>
    </location>
</feature>
<protein>
    <recommendedName>
        <fullName evidence="3">SLH domain-containing protein</fullName>
    </recommendedName>
</protein>
<dbReference type="EMBL" id="NFEL01000050">
    <property type="protein sequence ID" value="OUA06281.1"/>
    <property type="molecule type" value="Genomic_DNA"/>
</dbReference>
<keyword evidence="1 2" id="KW-0732">Signal</keyword>
<proteinExistence type="predicted"/>
<dbReference type="Pfam" id="PF00395">
    <property type="entry name" value="SLH"/>
    <property type="match status" value="3"/>
</dbReference>
<evidence type="ECO:0000256" key="2">
    <source>
        <dbReference type="SAM" id="SignalP"/>
    </source>
</evidence>
<name>A0A243GFS8_BACTF</name>
<evidence type="ECO:0000259" key="3">
    <source>
        <dbReference type="PROSITE" id="PS51272"/>
    </source>
</evidence>
<accession>A0A243GFS8</accession>
<dbReference type="PROSITE" id="PS51272">
    <property type="entry name" value="SLH"/>
    <property type="match status" value="3"/>
</dbReference>
<sequence length="328" mass="37054">MDFKSVLATGLITATLFGATTTTHAQTKHFTDVPSGHWAENPINYLNDKGIVSGYGDGIFGFGDNVTRGQVASIMARYFNLKDNGSQKISYNDIKKHMFENSIKAVTQAGIMVGDGSDKFRPDDTLTRYEMAVILKHAFNLEVKKGTPFNDVPNNHWAREAIKALYSNGVTDGVGLYEYGGKFNVTREQFATFMYKSIFKDQNPTPEQEQQNNANKLKHVAEENGFFLNDLRYTYNPYGKEGNPTSNIMDLFIQDGSVWETKIFIHNDVSAVEKPIKEFLNILTPTQGDELLKIIHSEGPIHEELELDRRTVVIERYHTLSVLFGYKK</sequence>
<reference evidence="4 5" key="1">
    <citation type="submission" date="2016-10" db="EMBL/GenBank/DDBJ databases">
        <title>Comparative genomics of Bacillus thuringiensis reveals a path to pathogens against multiple invertebrate hosts.</title>
        <authorList>
            <person name="Zheng J."/>
            <person name="Gao Q."/>
            <person name="Liu H."/>
            <person name="Peng D."/>
            <person name="Ruan L."/>
            <person name="Sun M."/>
        </authorList>
    </citation>
    <scope>NUCLEOTIDE SEQUENCE [LARGE SCALE GENOMIC DNA]</scope>
    <source>
        <strain evidence="4">CTC</strain>
    </source>
</reference>
<feature type="signal peptide" evidence="2">
    <location>
        <begin position="1"/>
        <end position="25"/>
    </location>
</feature>
<dbReference type="PANTHER" id="PTHR43308:SF1">
    <property type="entry name" value="OUTER MEMBRANE PROTEIN ALPHA"/>
    <property type="match status" value="1"/>
</dbReference>
<evidence type="ECO:0000256" key="1">
    <source>
        <dbReference type="ARBA" id="ARBA00022729"/>
    </source>
</evidence>
<dbReference type="InterPro" id="IPR051465">
    <property type="entry name" value="Cell_Envelope_Struct_Comp"/>
</dbReference>
<dbReference type="AlphaFoldDB" id="A0A243GFS8"/>
<feature type="domain" description="SLH" evidence="3">
    <location>
        <begin position="26"/>
        <end position="89"/>
    </location>
</feature>
<feature type="domain" description="SLH" evidence="3">
    <location>
        <begin position="145"/>
        <end position="208"/>
    </location>
</feature>
<comment type="caution">
    <text evidence="4">The sequence shown here is derived from an EMBL/GenBank/DDBJ whole genome shotgun (WGS) entry which is preliminary data.</text>
</comment>
<organism evidence="4 5">
    <name type="scientific">Bacillus thuringiensis subsp. finitimus</name>
    <dbReference type="NCBI Taxonomy" id="29337"/>
    <lineage>
        <taxon>Bacteria</taxon>
        <taxon>Bacillati</taxon>
        <taxon>Bacillota</taxon>
        <taxon>Bacilli</taxon>
        <taxon>Bacillales</taxon>
        <taxon>Bacillaceae</taxon>
        <taxon>Bacillus</taxon>
        <taxon>Bacillus cereus group</taxon>
    </lineage>
</organism>
<dbReference type="PANTHER" id="PTHR43308">
    <property type="entry name" value="OUTER MEMBRANE PROTEIN ALPHA-RELATED"/>
    <property type="match status" value="1"/>
</dbReference>
<feature type="chain" id="PRO_5011295754" description="SLH domain-containing protein" evidence="2">
    <location>
        <begin position="26"/>
        <end position="328"/>
    </location>
</feature>